<reference evidence="2" key="2">
    <citation type="submission" date="2012-06" db="EMBL/GenBank/DDBJ databases">
        <authorList>
            <person name="Yu Y."/>
            <person name="Currie J."/>
            <person name="Lomeli R."/>
            <person name="Angelova A."/>
            <person name="Collura K."/>
            <person name="Wissotski M."/>
            <person name="Campos D."/>
            <person name="Kudrna D."/>
            <person name="Golser W."/>
            <person name="Ashely E."/>
            <person name="Descour A."/>
            <person name="Fernandes J."/>
            <person name="Soderlund C."/>
            <person name="Walbot V."/>
        </authorList>
    </citation>
    <scope>NUCLEOTIDE SEQUENCE</scope>
    <source>
        <strain evidence="2">B73</strain>
    </source>
</reference>
<evidence type="ECO:0000256" key="1">
    <source>
        <dbReference type="SAM" id="MobiDB-lite"/>
    </source>
</evidence>
<name>C0PLK0_MAIZE</name>
<accession>C0PLK0</accession>
<protein>
    <submittedName>
        <fullName evidence="2">Uncharacterized protein</fullName>
    </submittedName>
</protein>
<reference evidence="2" key="1">
    <citation type="journal article" date="2009" name="PLoS Genet.">
        <title>Sequencing, mapping, and analysis of 27,455 maize full-length cDNAs.</title>
        <authorList>
            <person name="Soderlund C."/>
            <person name="Descour A."/>
            <person name="Kudrna D."/>
            <person name="Bomhoff M."/>
            <person name="Boyd L."/>
            <person name="Currie J."/>
            <person name="Angelova A."/>
            <person name="Collura K."/>
            <person name="Wissotski M."/>
            <person name="Ashley E."/>
            <person name="Morrow D."/>
            <person name="Fernandes J."/>
            <person name="Walbot V."/>
            <person name="Yu Y."/>
        </authorList>
    </citation>
    <scope>NUCLEOTIDE SEQUENCE</scope>
    <source>
        <strain evidence="2">B73</strain>
    </source>
</reference>
<feature type="compositionally biased region" description="Polar residues" evidence="1">
    <location>
        <begin position="1"/>
        <end position="14"/>
    </location>
</feature>
<evidence type="ECO:0000313" key="2">
    <source>
        <dbReference type="EMBL" id="ACN36066.1"/>
    </source>
</evidence>
<organism evidence="2">
    <name type="scientific">Zea mays</name>
    <name type="common">Maize</name>
    <dbReference type="NCBI Taxonomy" id="4577"/>
    <lineage>
        <taxon>Eukaryota</taxon>
        <taxon>Viridiplantae</taxon>
        <taxon>Streptophyta</taxon>
        <taxon>Embryophyta</taxon>
        <taxon>Tracheophyta</taxon>
        <taxon>Spermatophyta</taxon>
        <taxon>Magnoliopsida</taxon>
        <taxon>Liliopsida</taxon>
        <taxon>Poales</taxon>
        <taxon>Poaceae</taxon>
        <taxon>PACMAD clade</taxon>
        <taxon>Panicoideae</taxon>
        <taxon>Andropogonodae</taxon>
        <taxon>Andropogoneae</taxon>
        <taxon>Tripsacinae</taxon>
        <taxon>Zea</taxon>
    </lineage>
</organism>
<sequence length="52" mass="5007">MIGASENGTSSISSAAPGCPGTSSWICISSNGTGTISSIVLGPSNRCSLTST</sequence>
<dbReference type="EMBL" id="BT069169">
    <property type="protein sequence ID" value="ACN36066.1"/>
    <property type="molecule type" value="mRNA"/>
</dbReference>
<dbReference type="AlphaFoldDB" id="C0PLK0"/>
<proteinExistence type="evidence at transcript level"/>
<feature type="region of interest" description="Disordered" evidence="1">
    <location>
        <begin position="1"/>
        <end position="20"/>
    </location>
</feature>